<dbReference type="GO" id="GO:0046872">
    <property type="term" value="F:metal ion binding"/>
    <property type="evidence" value="ECO:0007669"/>
    <property type="project" value="UniProtKB-KW"/>
</dbReference>
<dbReference type="PROSITE" id="PS51296">
    <property type="entry name" value="RIESKE"/>
    <property type="match status" value="1"/>
</dbReference>
<keyword evidence="7" id="KW-0534">Nitrate assimilation</keyword>
<dbReference type="PANTHER" id="PTHR43809">
    <property type="entry name" value="NITRITE REDUCTASE (NADH) LARGE SUBUNIT"/>
    <property type="match status" value="1"/>
</dbReference>
<dbReference type="InterPro" id="IPR052034">
    <property type="entry name" value="NasD-like"/>
</dbReference>
<sequence length="115" mass="12932">MIASAPITWYQACRTIDVPKNGGVCVKIREEQVALFHFTRTDTWYATQNECPHRNQMALSRGMIGSQGDIPKVACPFHKKTFSLETGECLSGDECSIKTYPVKIENGWVFIGMDE</sequence>
<evidence type="ECO:0000256" key="7">
    <source>
        <dbReference type="ARBA" id="ARBA00023063"/>
    </source>
</evidence>
<evidence type="ECO:0000259" key="8">
    <source>
        <dbReference type="PROSITE" id="PS51296"/>
    </source>
</evidence>
<keyword evidence="6" id="KW-0411">Iron-sulfur</keyword>
<keyword evidence="10" id="KW-1185">Reference proteome</keyword>
<keyword evidence="2" id="KW-0001">2Fe-2S</keyword>
<evidence type="ECO:0000256" key="1">
    <source>
        <dbReference type="ARBA" id="ARBA00022617"/>
    </source>
</evidence>
<evidence type="ECO:0000256" key="2">
    <source>
        <dbReference type="ARBA" id="ARBA00022714"/>
    </source>
</evidence>
<dbReference type="RefSeq" id="WP_046370832.1">
    <property type="nucleotide sequence ID" value="NZ_BBWV01000004.1"/>
</dbReference>
<dbReference type="InterPro" id="IPR017941">
    <property type="entry name" value="Rieske_2Fe-2S"/>
</dbReference>
<evidence type="ECO:0000256" key="6">
    <source>
        <dbReference type="ARBA" id="ARBA00023014"/>
    </source>
</evidence>
<evidence type="ECO:0000256" key="5">
    <source>
        <dbReference type="ARBA" id="ARBA00023004"/>
    </source>
</evidence>
<dbReference type="NCBIfam" id="TIGR02378">
    <property type="entry name" value="nirD_assim_sml"/>
    <property type="match status" value="1"/>
</dbReference>
<comment type="caution">
    <text evidence="9">The sequence shown here is derived from an EMBL/GenBank/DDBJ whole genome shotgun (WGS) entry which is preliminary data.</text>
</comment>
<keyword evidence="4" id="KW-0560">Oxidoreductase</keyword>
<protein>
    <submittedName>
        <fullName evidence="9">Nitrite reductase small subunit</fullName>
    </submittedName>
</protein>
<keyword evidence="3" id="KW-0479">Metal-binding</keyword>
<dbReference type="Gene3D" id="2.102.10.10">
    <property type="entry name" value="Rieske [2Fe-2S] iron-sulphur domain"/>
    <property type="match status" value="1"/>
</dbReference>
<dbReference type="STRING" id="1220578.FPE01S_04_00700"/>
<evidence type="ECO:0000256" key="3">
    <source>
        <dbReference type="ARBA" id="ARBA00022723"/>
    </source>
</evidence>
<dbReference type="EMBL" id="BBWV01000004">
    <property type="protein sequence ID" value="GAO44827.1"/>
    <property type="molecule type" value="Genomic_DNA"/>
</dbReference>
<dbReference type="GO" id="GO:0051537">
    <property type="term" value="F:2 iron, 2 sulfur cluster binding"/>
    <property type="evidence" value="ECO:0007669"/>
    <property type="project" value="UniProtKB-KW"/>
</dbReference>
<proteinExistence type="predicted"/>
<evidence type="ECO:0000313" key="10">
    <source>
        <dbReference type="Proteomes" id="UP000033121"/>
    </source>
</evidence>
<dbReference type="CDD" id="cd03529">
    <property type="entry name" value="Rieske_NirD"/>
    <property type="match status" value="1"/>
</dbReference>
<accession>A0A0E9N4C2</accession>
<dbReference type="OrthoDB" id="516687at2"/>
<keyword evidence="1" id="KW-0349">Heme</keyword>
<dbReference type="Proteomes" id="UP000033121">
    <property type="component" value="Unassembled WGS sequence"/>
</dbReference>
<evidence type="ECO:0000256" key="4">
    <source>
        <dbReference type="ARBA" id="ARBA00023002"/>
    </source>
</evidence>
<organism evidence="9 10">
    <name type="scientific">Flavihumibacter petaseus NBRC 106054</name>
    <dbReference type="NCBI Taxonomy" id="1220578"/>
    <lineage>
        <taxon>Bacteria</taxon>
        <taxon>Pseudomonadati</taxon>
        <taxon>Bacteroidota</taxon>
        <taxon>Chitinophagia</taxon>
        <taxon>Chitinophagales</taxon>
        <taxon>Chitinophagaceae</taxon>
        <taxon>Flavihumibacter</taxon>
    </lineage>
</organism>
<dbReference type="GO" id="GO:0042128">
    <property type="term" value="P:nitrate assimilation"/>
    <property type="evidence" value="ECO:0007669"/>
    <property type="project" value="UniProtKB-KW"/>
</dbReference>
<feature type="domain" description="Rieske" evidence="8">
    <location>
        <begin position="10"/>
        <end position="111"/>
    </location>
</feature>
<dbReference type="InterPro" id="IPR012748">
    <property type="entry name" value="Rieske-like_NirD"/>
</dbReference>
<name>A0A0E9N4C2_9BACT</name>
<dbReference type="PANTHER" id="PTHR43809:SF1">
    <property type="entry name" value="NITRITE REDUCTASE (NADH) LARGE SUBUNIT"/>
    <property type="match status" value="1"/>
</dbReference>
<evidence type="ECO:0000313" key="9">
    <source>
        <dbReference type="EMBL" id="GAO44827.1"/>
    </source>
</evidence>
<dbReference type="SUPFAM" id="SSF50022">
    <property type="entry name" value="ISP domain"/>
    <property type="match status" value="1"/>
</dbReference>
<gene>
    <name evidence="9" type="ORF">FPE01S_04_00700</name>
</gene>
<dbReference type="GO" id="GO:0008942">
    <property type="term" value="F:nitrite reductase [NAD(P)H] activity"/>
    <property type="evidence" value="ECO:0007669"/>
    <property type="project" value="InterPro"/>
</dbReference>
<dbReference type="Pfam" id="PF13806">
    <property type="entry name" value="Rieske_2"/>
    <property type="match status" value="1"/>
</dbReference>
<dbReference type="InterPro" id="IPR036922">
    <property type="entry name" value="Rieske_2Fe-2S_sf"/>
</dbReference>
<keyword evidence="5" id="KW-0408">Iron</keyword>
<dbReference type="AlphaFoldDB" id="A0A0E9N4C2"/>
<reference evidence="9 10" key="1">
    <citation type="submission" date="2015-04" db="EMBL/GenBank/DDBJ databases">
        <title>Whole genome shotgun sequence of Flavihumibacter petaseus NBRC 106054.</title>
        <authorList>
            <person name="Miyazawa S."/>
            <person name="Hosoyama A."/>
            <person name="Hashimoto M."/>
            <person name="Noguchi M."/>
            <person name="Tsuchikane K."/>
            <person name="Ohji S."/>
            <person name="Yamazoe A."/>
            <person name="Ichikawa N."/>
            <person name="Kimura A."/>
            <person name="Fujita N."/>
        </authorList>
    </citation>
    <scope>NUCLEOTIDE SEQUENCE [LARGE SCALE GENOMIC DNA]</scope>
    <source>
        <strain evidence="9 10">NBRC 106054</strain>
    </source>
</reference>
<dbReference type="PROSITE" id="PS51300">
    <property type="entry name" value="NIRD"/>
    <property type="match status" value="1"/>
</dbReference>